<comment type="caution">
    <text evidence="1">The sequence shown here is derived from an EMBL/GenBank/DDBJ whole genome shotgun (WGS) entry which is preliminary data.</text>
</comment>
<name>A0AAV0J5S6_9ROSI</name>
<dbReference type="AlphaFoldDB" id="A0AAV0J5S6"/>
<dbReference type="EMBL" id="CAMGYJ010000004">
    <property type="protein sequence ID" value="CAI0405277.1"/>
    <property type="molecule type" value="Genomic_DNA"/>
</dbReference>
<gene>
    <name evidence="1" type="ORF">LITE_LOCUS12826</name>
</gene>
<sequence length="83" mass="9445">MTSLTCGGIHQHQNEVTQKLHGATKMVEAKYLRFTNLSSMKNNHTMRISRSFSIPRRLSSTTRDEIQVGAGYVGFHETFIKTM</sequence>
<reference evidence="1" key="1">
    <citation type="submission" date="2022-08" db="EMBL/GenBank/DDBJ databases">
        <authorList>
            <person name="Gutierrez-Valencia J."/>
        </authorList>
    </citation>
    <scope>NUCLEOTIDE SEQUENCE</scope>
</reference>
<organism evidence="1 2">
    <name type="scientific">Linum tenue</name>
    <dbReference type="NCBI Taxonomy" id="586396"/>
    <lineage>
        <taxon>Eukaryota</taxon>
        <taxon>Viridiplantae</taxon>
        <taxon>Streptophyta</taxon>
        <taxon>Embryophyta</taxon>
        <taxon>Tracheophyta</taxon>
        <taxon>Spermatophyta</taxon>
        <taxon>Magnoliopsida</taxon>
        <taxon>eudicotyledons</taxon>
        <taxon>Gunneridae</taxon>
        <taxon>Pentapetalae</taxon>
        <taxon>rosids</taxon>
        <taxon>fabids</taxon>
        <taxon>Malpighiales</taxon>
        <taxon>Linaceae</taxon>
        <taxon>Linum</taxon>
    </lineage>
</organism>
<proteinExistence type="predicted"/>
<evidence type="ECO:0000313" key="2">
    <source>
        <dbReference type="Proteomes" id="UP001154282"/>
    </source>
</evidence>
<evidence type="ECO:0000313" key="1">
    <source>
        <dbReference type="EMBL" id="CAI0405277.1"/>
    </source>
</evidence>
<keyword evidence="2" id="KW-1185">Reference proteome</keyword>
<accession>A0AAV0J5S6</accession>
<protein>
    <submittedName>
        <fullName evidence="1">Uncharacterized protein</fullName>
    </submittedName>
</protein>
<dbReference type="Proteomes" id="UP001154282">
    <property type="component" value="Unassembled WGS sequence"/>
</dbReference>